<protein>
    <submittedName>
        <fullName evidence="11">Twin-arginine translocation protein TatB</fullName>
    </submittedName>
</protein>
<accession>A0A3B0ZB94</accession>
<dbReference type="InterPro" id="IPR003369">
    <property type="entry name" value="TatA/B/E"/>
</dbReference>
<evidence type="ECO:0000313" key="11">
    <source>
        <dbReference type="EMBL" id="VAW88811.1"/>
    </source>
</evidence>
<evidence type="ECO:0000256" key="5">
    <source>
        <dbReference type="ARBA" id="ARBA00022927"/>
    </source>
</evidence>
<dbReference type="GO" id="GO:0008320">
    <property type="term" value="F:protein transmembrane transporter activity"/>
    <property type="evidence" value="ECO:0007669"/>
    <property type="project" value="InterPro"/>
</dbReference>
<feature type="transmembrane region" description="Helical" evidence="10">
    <location>
        <begin position="6"/>
        <end position="25"/>
    </location>
</feature>
<dbReference type="NCBIfam" id="TIGR01410">
    <property type="entry name" value="tatB"/>
    <property type="match status" value="1"/>
</dbReference>
<dbReference type="PANTHER" id="PTHR33162:SF1">
    <property type="entry name" value="SEC-INDEPENDENT PROTEIN TRANSLOCASE PROTEIN TATA, CHLOROPLASTIC"/>
    <property type="match status" value="1"/>
</dbReference>
<evidence type="ECO:0000256" key="8">
    <source>
        <dbReference type="ARBA" id="ARBA00023136"/>
    </source>
</evidence>
<dbReference type="PANTHER" id="PTHR33162">
    <property type="entry name" value="SEC-INDEPENDENT PROTEIN TRANSLOCASE PROTEIN TATA, CHLOROPLASTIC"/>
    <property type="match status" value="1"/>
</dbReference>
<feature type="compositionally biased region" description="Low complexity" evidence="9">
    <location>
        <begin position="83"/>
        <end position="97"/>
    </location>
</feature>
<evidence type="ECO:0000256" key="1">
    <source>
        <dbReference type="ARBA" id="ARBA00004167"/>
    </source>
</evidence>
<evidence type="ECO:0000256" key="4">
    <source>
        <dbReference type="ARBA" id="ARBA00022692"/>
    </source>
</evidence>
<reference evidence="11" key="1">
    <citation type="submission" date="2018-06" db="EMBL/GenBank/DDBJ databases">
        <authorList>
            <person name="Zhirakovskaya E."/>
        </authorList>
    </citation>
    <scope>NUCLEOTIDE SEQUENCE</scope>
</reference>
<comment type="subcellular location">
    <subcellularLocation>
        <location evidence="1">Membrane</location>
        <topology evidence="1">Single-pass membrane protein</topology>
    </subcellularLocation>
</comment>
<keyword evidence="8 10" id="KW-0472">Membrane</keyword>
<keyword evidence="3" id="KW-1003">Cell membrane</keyword>
<keyword evidence="4 10" id="KW-0812">Transmembrane</keyword>
<dbReference type="PRINTS" id="PR01506">
    <property type="entry name" value="TATBPROTEIN"/>
</dbReference>
<evidence type="ECO:0000256" key="2">
    <source>
        <dbReference type="ARBA" id="ARBA00022448"/>
    </source>
</evidence>
<keyword evidence="6 10" id="KW-1133">Transmembrane helix</keyword>
<dbReference type="Gene3D" id="1.20.5.3310">
    <property type="match status" value="1"/>
</dbReference>
<organism evidence="11">
    <name type="scientific">hydrothermal vent metagenome</name>
    <dbReference type="NCBI Taxonomy" id="652676"/>
    <lineage>
        <taxon>unclassified sequences</taxon>
        <taxon>metagenomes</taxon>
        <taxon>ecological metagenomes</taxon>
    </lineage>
</organism>
<feature type="region of interest" description="Disordered" evidence="9">
    <location>
        <begin position="80"/>
        <end position="115"/>
    </location>
</feature>
<name>A0A3B0ZB94_9ZZZZ</name>
<evidence type="ECO:0000256" key="10">
    <source>
        <dbReference type="SAM" id="Phobius"/>
    </source>
</evidence>
<sequence>MFDIGFWEIAVIGVVALIVVGPEEFPAMVRNATRGIAKLRNMIGDVKSDLSHEIDKVEELKRLIEEETKISEMQDVMNDINGTSVSVPSQSSTQAVATKVNEKTSSSGSPETTTK</sequence>
<dbReference type="GO" id="GO:0016020">
    <property type="term" value="C:membrane"/>
    <property type="evidence" value="ECO:0007669"/>
    <property type="project" value="UniProtKB-SubCell"/>
</dbReference>
<dbReference type="GO" id="GO:0043953">
    <property type="term" value="P:protein transport by the Tat complex"/>
    <property type="evidence" value="ECO:0007669"/>
    <property type="project" value="InterPro"/>
</dbReference>
<evidence type="ECO:0000256" key="9">
    <source>
        <dbReference type="SAM" id="MobiDB-lite"/>
    </source>
</evidence>
<evidence type="ECO:0000256" key="6">
    <source>
        <dbReference type="ARBA" id="ARBA00022989"/>
    </source>
</evidence>
<dbReference type="EMBL" id="UOFO01000151">
    <property type="protein sequence ID" value="VAW88811.1"/>
    <property type="molecule type" value="Genomic_DNA"/>
</dbReference>
<evidence type="ECO:0000256" key="7">
    <source>
        <dbReference type="ARBA" id="ARBA00023010"/>
    </source>
</evidence>
<keyword evidence="2" id="KW-0813">Transport</keyword>
<feature type="compositionally biased region" description="Polar residues" evidence="9">
    <location>
        <begin position="103"/>
        <end position="115"/>
    </location>
</feature>
<keyword evidence="5" id="KW-0653">Protein transport</keyword>
<keyword evidence="7" id="KW-0811">Translocation</keyword>
<evidence type="ECO:0000256" key="3">
    <source>
        <dbReference type="ARBA" id="ARBA00022475"/>
    </source>
</evidence>
<dbReference type="HAMAP" id="MF_00237">
    <property type="entry name" value="TatB"/>
    <property type="match status" value="1"/>
</dbReference>
<gene>
    <name evidence="11" type="ORF">MNBD_GAMMA16-1080</name>
</gene>
<dbReference type="Pfam" id="PF02416">
    <property type="entry name" value="TatA_B_E"/>
    <property type="match status" value="1"/>
</dbReference>
<proteinExistence type="inferred from homology"/>
<dbReference type="AlphaFoldDB" id="A0A3B0ZB94"/>
<dbReference type="InterPro" id="IPR018448">
    <property type="entry name" value="TatB"/>
</dbReference>